<dbReference type="OMA" id="QSSHHMP"/>
<evidence type="ECO:0000313" key="4">
    <source>
        <dbReference type="Proteomes" id="UP000583929"/>
    </source>
</evidence>
<accession>A0A7J6HUR0</accession>
<evidence type="ECO:0000256" key="1">
    <source>
        <dbReference type="SAM" id="MobiDB-lite"/>
    </source>
</evidence>
<proteinExistence type="predicted"/>
<dbReference type="EMBL" id="JAATIQ010000029">
    <property type="protein sequence ID" value="KAF4398120.1"/>
    <property type="molecule type" value="Genomic_DNA"/>
</dbReference>
<organism evidence="2 4">
    <name type="scientific">Cannabis sativa</name>
    <name type="common">Hemp</name>
    <name type="synonym">Marijuana</name>
    <dbReference type="NCBI Taxonomy" id="3483"/>
    <lineage>
        <taxon>Eukaryota</taxon>
        <taxon>Viridiplantae</taxon>
        <taxon>Streptophyta</taxon>
        <taxon>Embryophyta</taxon>
        <taxon>Tracheophyta</taxon>
        <taxon>Spermatophyta</taxon>
        <taxon>Magnoliopsida</taxon>
        <taxon>eudicotyledons</taxon>
        <taxon>Gunneridae</taxon>
        <taxon>Pentapetalae</taxon>
        <taxon>rosids</taxon>
        <taxon>fabids</taxon>
        <taxon>Rosales</taxon>
        <taxon>Cannabaceae</taxon>
        <taxon>Cannabis</taxon>
    </lineage>
</organism>
<name>A0A7J6HUR0_CANSA</name>
<gene>
    <name evidence="2" type="ORF">G4B88_019841</name>
    <name evidence="3" type="ORF">G4B88_022327</name>
</gene>
<comment type="caution">
    <text evidence="2">The sequence shown here is derived from an EMBL/GenBank/DDBJ whole genome shotgun (WGS) entry which is preliminary data.</text>
</comment>
<keyword evidence="4" id="KW-1185">Reference proteome</keyword>
<protein>
    <submittedName>
        <fullName evidence="2">Uncharacterized protein</fullName>
    </submittedName>
</protein>
<dbReference type="AlphaFoldDB" id="A0A7J6HUR0"/>
<dbReference type="EMBL" id="JAATIQ010000021">
    <property type="protein sequence ID" value="KAF4399244.1"/>
    <property type="molecule type" value="Genomic_DNA"/>
</dbReference>
<accession>A0A803NZC2</accession>
<reference evidence="2 4" key="1">
    <citation type="journal article" date="2020" name="bioRxiv">
        <title>Sequence and annotation of 42 cannabis genomes reveals extensive copy number variation in cannabinoid synthesis and pathogen resistance genes.</title>
        <authorList>
            <person name="Mckernan K.J."/>
            <person name="Helbert Y."/>
            <person name="Kane L.T."/>
            <person name="Ebling H."/>
            <person name="Zhang L."/>
            <person name="Liu B."/>
            <person name="Eaton Z."/>
            <person name="Mclaughlin S."/>
            <person name="Kingan S."/>
            <person name="Baybayan P."/>
            <person name="Concepcion G."/>
            <person name="Jordan M."/>
            <person name="Riva A."/>
            <person name="Barbazuk W."/>
            <person name="Harkins T."/>
        </authorList>
    </citation>
    <scope>NUCLEOTIDE SEQUENCE [LARGE SCALE GENOMIC DNA]</scope>
    <source>
        <strain evidence="4">cv. Jamaican Lion 4</strain>
        <strain evidence="2">Father</strain>
        <tissue evidence="2">Leaf</tissue>
    </source>
</reference>
<feature type="region of interest" description="Disordered" evidence="1">
    <location>
        <begin position="1"/>
        <end position="21"/>
    </location>
</feature>
<sequence>MSVKKTLSLNRGEAAKGGEISEKRSKKYGRCFSFMEVRMEAGKTLKEMDSNKLKYDIKRWAKAVVAYARQVSGRFGGSRT</sequence>
<dbReference type="Proteomes" id="UP000583929">
    <property type="component" value="Unassembled WGS sequence"/>
</dbReference>
<dbReference type="PANTHER" id="PTHR36484">
    <property type="entry name" value="OS01G0558700 PROTEIN"/>
    <property type="match status" value="1"/>
</dbReference>
<evidence type="ECO:0000313" key="3">
    <source>
        <dbReference type="EMBL" id="KAF4399244.1"/>
    </source>
</evidence>
<evidence type="ECO:0000313" key="2">
    <source>
        <dbReference type="EMBL" id="KAF4398120.1"/>
    </source>
</evidence>
<dbReference type="PANTHER" id="PTHR36484:SF2">
    <property type="entry name" value="OS01G0558700 PROTEIN"/>
    <property type="match status" value="1"/>
</dbReference>